<proteinExistence type="predicted"/>
<evidence type="ECO:0000313" key="2">
    <source>
        <dbReference type="Proteomes" id="UP001626550"/>
    </source>
</evidence>
<organism evidence="1 2">
    <name type="scientific">Cichlidogyrus casuarinus</name>
    <dbReference type="NCBI Taxonomy" id="1844966"/>
    <lineage>
        <taxon>Eukaryota</taxon>
        <taxon>Metazoa</taxon>
        <taxon>Spiralia</taxon>
        <taxon>Lophotrochozoa</taxon>
        <taxon>Platyhelminthes</taxon>
        <taxon>Monogenea</taxon>
        <taxon>Monopisthocotylea</taxon>
        <taxon>Dactylogyridea</taxon>
        <taxon>Ancyrocephalidae</taxon>
        <taxon>Cichlidogyrus</taxon>
    </lineage>
</organism>
<reference evidence="1 2" key="1">
    <citation type="submission" date="2024-11" db="EMBL/GenBank/DDBJ databases">
        <title>Adaptive evolution of stress response genes in parasites aligns with host niche diversity.</title>
        <authorList>
            <person name="Hahn C."/>
            <person name="Resl P."/>
        </authorList>
    </citation>
    <scope>NUCLEOTIDE SEQUENCE [LARGE SCALE GENOMIC DNA]</scope>
    <source>
        <strain evidence="1">EGGRZ-B1_66</strain>
        <tissue evidence="1">Body</tissue>
    </source>
</reference>
<comment type="caution">
    <text evidence="1">The sequence shown here is derived from an EMBL/GenBank/DDBJ whole genome shotgun (WGS) entry which is preliminary data.</text>
</comment>
<accession>A0ABD2Q4H5</accession>
<name>A0ABD2Q4H5_9PLAT</name>
<protein>
    <submittedName>
        <fullName evidence="1">Uncharacterized protein</fullName>
    </submittedName>
</protein>
<evidence type="ECO:0000313" key="1">
    <source>
        <dbReference type="EMBL" id="KAL3314107.1"/>
    </source>
</evidence>
<dbReference type="Proteomes" id="UP001626550">
    <property type="component" value="Unassembled WGS sequence"/>
</dbReference>
<dbReference type="AlphaFoldDB" id="A0ABD2Q4H5"/>
<dbReference type="EMBL" id="JBJKFK010001094">
    <property type="protein sequence ID" value="KAL3314107.1"/>
    <property type="molecule type" value="Genomic_DNA"/>
</dbReference>
<keyword evidence="2" id="KW-1185">Reference proteome</keyword>
<gene>
    <name evidence="1" type="ORF">Ciccas_007278</name>
</gene>
<sequence length="70" mass="7707">MKAGPKSTLRARMDAETYQDLAGDILSSNFYGEVRVTPPPILQFLRPDEISELAAENSEFFVSTLPLSSS</sequence>